<evidence type="ECO:0000313" key="6">
    <source>
        <dbReference type="Proteomes" id="UP000008367"/>
    </source>
</evidence>
<dbReference type="Proteomes" id="UP000008367">
    <property type="component" value="Unassembled WGS sequence"/>
</dbReference>
<sequence length="109" mass="12289">MPDPEDELKVIYEVVHYSSHYGLPTLERVSALLGLSDQQFQRRLHKLGLNFSTVSGYVLSNVAAGLLSKHVSIEDIAARLGYTNVASFNRMFKKHRGLTPKQYAARLEK</sequence>
<keyword evidence="2" id="KW-0238">DNA-binding</keyword>
<gene>
    <name evidence="5" type="ORF">VCHENC02_3622</name>
</gene>
<keyword evidence="3" id="KW-0804">Transcription</keyword>
<accession>A0A454CW64</accession>
<evidence type="ECO:0000256" key="2">
    <source>
        <dbReference type="ARBA" id="ARBA00023125"/>
    </source>
</evidence>
<dbReference type="PANTHER" id="PTHR47894:SF1">
    <property type="entry name" value="HTH-TYPE TRANSCRIPTIONAL REGULATOR VQSM"/>
    <property type="match status" value="1"/>
</dbReference>
<dbReference type="PROSITE" id="PS01124">
    <property type="entry name" value="HTH_ARAC_FAMILY_2"/>
    <property type="match status" value="1"/>
</dbReference>
<dbReference type="EMBL" id="AJSR01001547">
    <property type="protein sequence ID" value="EKM30664.1"/>
    <property type="molecule type" value="Genomic_DNA"/>
</dbReference>
<name>A0A454CW64_VIBHA</name>
<dbReference type="AlphaFoldDB" id="A0A454CW64"/>
<dbReference type="SMART" id="SM00342">
    <property type="entry name" value="HTH_ARAC"/>
    <property type="match status" value="1"/>
</dbReference>
<comment type="caution">
    <text evidence="5">The sequence shown here is derived from an EMBL/GenBank/DDBJ whole genome shotgun (WGS) entry which is preliminary data.</text>
</comment>
<dbReference type="InterPro" id="IPR018060">
    <property type="entry name" value="HTH_AraC"/>
</dbReference>
<dbReference type="Pfam" id="PF12833">
    <property type="entry name" value="HTH_18"/>
    <property type="match status" value="1"/>
</dbReference>
<dbReference type="SUPFAM" id="SSF46689">
    <property type="entry name" value="Homeodomain-like"/>
    <property type="match status" value="1"/>
</dbReference>
<dbReference type="GO" id="GO:0000976">
    <property type="term" value="F:transcription cis-regulatory region binding"/>
    <property type="evidence" value="ECO:0007669"/>
    <property type="project" value="TreeGrafter"/>
</dbReference>
<organism evidence="5 6">
    <name type="scientific">Vibrio harveyi</name>
    <name type="common">Beneckea harveyi</name>
    <dbReference type="NCBI Taxonomy" id="669"/>
    <lineage>
        <taxon>Bacteria</taxon>
        <taxon>Pseudomonadati</taxon>
        <taxon>Pseudomonadota</taxon>
        <taxon>Gammaproteobacteria</taxon>
        <taxon>Vibrionales</taxon>
        <taxon>Vibrionaceae</taxon>
        <taxon>Vibrio</taxon>
    </lineage>
</organism>
<dbReference type="GO" id="GO:0003700">
    <property type="term" value="F:DNA-binding transcription factor activity"/>
    <property type="evidence" value="ECO:0007669"/>
    <property type="project" value="InterPro"/>
</dbReference>
<dbReference type="InterPro" id="IPR009057">
    <property type="entry name" value="Homeodomain-like_sf"/>
</dbReference>
<evidence type="ECO:0000256" key="1">
    <source>
        <dbReference type="ARBA" id="ARBA00023015"/>
    </source>
</evidence>
<dbReference type="GO" id="GO:0005829">
    <property type="term" value="C:cytosol"/>
    <property type="evidence" value="ECO:0007669"/>
    <property type="project" value="TreeGrafter"/>
</dbReference>
<feature type="domain" description="HTH araC/xylS-type" evidence="4">
    <location>
        <begin position="59"/>
        <end position="106"/>
    </location>
</feature>
<evidence type="ECO:0000259" key="4">
    <source>
        <dbReference type="PROSITE" id="PS01124"/>
    </source>
</evidence>
<reference evidence="5 6" key="1">
    <citation type="submission" date="2012-10" db="EMBL/GenBank/DDBJ databases">
        <title>Genome sequence of Vibrio Cholerae HENC-02.</title>
        <authorList>
            <person name="Eppinger M."/>
            <person name="Hasan N.A."/>
            <person name="Sengamalay N."/>
            <person name="Hine E."/>
            <person name="Su Q."/>
            <person name="Daugherty S.C."/>
            <person name="Young S."/>
            <person name="Sadzewicz L."/>
            <person name="Tallon L."/>
            <person name="Cebula T.A."/>
            <person name="Ravel J."/>
            <person name="Colwell R.R."/>
        </authorList>
    </citation>
    <scope>NUCLEOTIDE SEQUENCE [LARGE SCALE GENOMIC DNA]</scope>
    <source>
        <strain evidence="5 6">HENC-02</strain>
    </source>
</reference>
<dbReference type="InterPro" id="IPR020449">
    <property type="entry name" value="Tscrpt_reg_AraC-type_HTH"/>
</dbReference>
<dbReference type="PRINTS" id="PR00032">
    <property type="entry name" value="HTHARAC"/>
</dbReference>
<protein>
    <submittedName>
        <fullName evidence="5">Bacterial regulatory helix-turn-helix s, AraC family protein</fullName>
    </submittedName>
</protein>
<dbReference type="STRING" id="669.AL538_22465"/>
<dbReference type="Gene3D" id="1.10.10.60">
    <property type="entry name" value="Homeodomain-like"/>
    <property type="match status" value="1"/>
</dbReference>
<proteinExistence type="predicted"/>
<dbReference type="PANTHER" id="PTHR47894">
    <property type="entry name" value="HTH-TYPE TRANSCRIPTIONAL REGULATOR GADX"/>
    <property type="match status" value="1"/>
</dbReference>
<evidence type="ECO:0000313" key="5">
    <source>
        <dbReference type="EMBL" id="EKM30664.1"/>
    </source>
</evidence>
<keyword evidence="1" id="KW-0805">Transcription regulation</keyword>
<evidence type="ECO:0000256" key="3">
    <source>
        <dbReference type="ARBA" id="ARBA00023163"/>
    </source>
</evidence>